<name>A0A420XZJ2_9PEZI</name>
<dbReference type="InterPro" id="IPR036291">
    <property type="entry name" value="NAD(P)-bd_dom_sf"/>
</dbReference>
<organism evidence="2 3">
    <name type="scientific">Coniochaeta pulveracea</name>
    <dbReference type="NCBI Taxonomy" id="177199"/>
    <lineage>
        <taxon>Eukaryota</taxon>
        <taxon>Fungi</taxon>
        <taxon>Dikarya</taxon>
        <taxon>Ascomycota</taxon>
        <taxon>Pezizomycotina</taxon>
        <taxon>Sordariomycetes</taxon>
        <taxon>Sordariomycetidae</taxon>
        <taxon>Coniochaetales</taxon>
        <taxon>Coniochaetaceae</taxon>
        <taxon>Coniochaeta</taxon>
    </lineage>
</organism>
<dbReference type="PANTHER" id="PTHR47129">
    <property type="entry name" value="QUINONE OXIDOREDUCTASE 2"/>
    <property type="match status" value="1"/>
</dbReference>
<evidence type="ECO:0000313" key="2">
    <source>
        <dbReference type="EMBL" id="RKU41092.1"/>
    </source>
</evidence>
<evidence type="ECO:0000313" key="3">
    <source>
        <dbReference type="Proteomes" id="UP000275385"/>
    </source>
</evidence>
<gene>
    <name evidence="2" type="ORF">DL546_000104</name>
</gene>
<reference evidence="2 3" key="1">
    <citation type="submission" date="2018-08" db="EMBL/GenBank/DDBJ databases">
        <title>Draft genome of the lignicolous fungus Coniochaeta pulveracea.</title>
        <authorList>
            <person name="Borstlap C.J."/>
            <person name="De Witt R.N."/>
            <person name="Botha A."/>
            <person name="Volschenk H."/>
        </authorList>
    </citation>
    <scope>NUCLEOTIDE SEQUENCE [LARGE SCALE GENOMIC DNA]</scope>
    <source>
        <strain evidence="2 3">CAB683</strain>
    </source>
</reference>
<dbReference type="Gene3D" id="3.40.50.720">
    <property type="entry name" value="NAD(P)-binding Rossmann-like Domain"/>
    <property type="match status" value="1"/>
</dbReference>
<feature type="domain" description="NAD(P)-binding" evidence="1">
    <location>
        <begin position="36"/>
        <end position="185"/>
    </location>
</feature>
<dbReference type="InterPro" id="IPR016040">
    <property type="entry name" value="NAD(P)-bd_dom"/>
</dbReference>
<sequence length="341" mass="38382">MSSLTVTNLQYTTQLIKNSYHHCLENPIMTLGIFPASGALGTSTYTHLLKLVPHDQVVLVNRHPEKVPKEYINSGVKVRQASYESSPGELEAAFAGINVLFLISYPSHVHEYRVKVQLPAIDAARRAGIKHIFYSSLGFGGNLQDFSLAVVMQAHLDTERYLARLAAENSDFTYTSIREGLYSESTPIYTAFFDPRHPVDEIRIPHDGSEPGIAWVKRDELGEASARLIARYHGGRREEFPWVNGKVLLTGREVWSLRETVEVLAGIAGRKEVKIREVSVEEYVKQPRVREVFGGEEKARTWATAWEAVRAGETAVVTEDLERILGREPEGFEVTARKYWA</sequence>
<comment type="caution">
    <text evidence="2">The sequence shown here is derived from an EMBL/GenBank/DDBJ whole genome shotgun (WGS) entry which is preliminary data.</text>
</comment>
<accession>A0A420XZJ2</accession>
<dbReference type="Proteomes" id="UP000275385">
    <property type="component" value="Unassembled WGS sequence"/>
</dbReference>
<dbReference type="PANTHER" id="PTHR47129:SF1">
    <property type="entry name" value="NMRA-LIKE DOMAIN-CONTAINING PROTEIN"/>
    <property type="match status" value="1"/>
</dbReference>
<keyword evidence="3" id="KW-1185">Reference proteome</keyword>
<dbReference type="SUPFAM" id="SSF51735">
    <property type="entry name" value="NAD(P)-binding Rossmann-fold domains"/>
    <property type="match status" value="1"/>
</dbReference>
<proteinExistence type="predicted"/>
<dbReference type="OrthoDB" id="419598at2759"/>
<dbReference type="AlphaFoldDB" id="A0A420XZJ2"/>
<dbReference type="STRING" id="177199.A0A420XZJ2"/>
<dbReference type="InterPro" id="IPR052718">
    <property type="entry name" value="NmrA-type_oxidoreductase"/>
</dbReference>
<evidence type="ECO:0000259" key="1">
    <source>
        <dbReference type="Pfam" id="PF13460"/>
    </source>
</evidence>
<protein>
    <recommendedName>
        <fullName evidence="1">NAD(P)-binding domain-containing protein</fullName>
    </recommendedName>
</protein>
<dbReference type="Gene3D" id="3.90.25.10">
    <property type="entry name" value="UDP-galactose 4-epimerase, domain 1"/>
    <property type="match status" value="1"/>
</dbReference>
<dbReference type="Pfam" id="PF13460">
    <property type="entry name" value="NAD_binding_10"/>
    <property type="match status" value="1"/>
</dbReference>
<dbReference type="EMBL" id="QVQW01000082">
    <property type="protein sequence ID" value="RKU41092.1"/>
    <property type="molecule type" value="Genomic_DNA"/>
</dbReference>